<dbReference type="SUPFAM" id="SSF47413">
    <property type="entry name" value="lambda repressor-like DNA-binding domains"/>
    <property type="match status" value="1"/>
</dbReference>
<dbReference type="Proteomes" id="UP001596380">
    <property type="component" value="Unassembled WGS sequence"/>
</dbReference>
<reference evidence="3" key="1">
    <citation type="journal article" date="2019" name="Int. J. Syst. Evol. Microbiol.">
        <title>The Global Catalogue of Microorganisms (GCM) 10K type strain sequencing project: providing services to taxonomists for standard genome sequencing and annotation.</title>
        <authorList>
            <consortium name="The Broad Institute Genomics Platform"/>
            <consortium name="The Broad Institute Genome Sequencing Center for Infectious Disease"/>
            <person name="Wu L."/>
            <person name="Ma J."/>
        </authorList>
    </citation>
    <scope>NUCLEOTIDE SEQUENCE [LARGE SCALE GENOMIC DNA]</scope>
    <source>
        <strain evidence="3">JCM 3369</strain>
    </source>
</reference>
<dbReference type="SMART" id="SM00530">
    <property type="entry name" value="HTH_XRE"/>
    <property type="match status" value="1"/>
</dbReference>
<dbReference type="InterPro" id="IPR001387">
    <property type="entry name" value="Cro/C1-type_HTH"/>
</dbReference>
<dbReference type="CDD" id="cd00093">
    <property type="entry name" value="HTH_XRE"/>
    <property type="match status" value="1"/>
</dbReference>
<evidence type="ECO:0000313" key="2">
    <source>
        <dbReference type="EMBL" id="MFC6884740.1"/>
    </source>
</evidence>
<accession>A0ABW2CUM1</accession>
<gene>
    <name evidence="2" type="ORF">ACFQKB_33620</name>
</gene>
<dbReference type="InterPro" id="IPR010982">
    <property type="entry name" value="Lambda_DNA-bd_dom_sf"/>
</dbReference>
<dbReference type="InterPro" id="IPR043917">
    <property type="entry name" value="DUF5753"/>
</dbReference>
<sequence length="250" mass="27826">MRRQRMEHGLSANQLAIRLECDRSTVSRVENGLRRLSADYAAKLDEMWNLGRLFSRLVRFANATDEGDWFTGLTEHEAVATHHRMWEALLVPGLLQTEGYARAALNAGLVDDVERALKTRMARQAAVFGKPKIPHVSVLINWAVLAQPIGPPAIMVEQLAHLIEIGELPNVSVRVLEREAGANVGLDGSFALLTVDDRDIAFADAPERGRLMLDPPDVQRFGVRYDRISNVAAPVGPSRRLLEKAMESYK</sequence>
<comment type="caution">
    <text evidence="2">The sequence shown here is derived from an EMBL/GenBank/DDBJ whole genome shotgun (WGS) entry which is preliminary data.</text>
</comment>
<dbReference type="Pfam" id="PF13560">
    <property type="entry name" value="HTH_31"/>
    <property type="match status" value="1"/>
</dbReference>
<name>A0ABW2CUM1_9ACTN</name>
<evidence type="ECO:0000313" key="3">
    <source>
        <dbReference type="Proteomes" id="UP001596380"/>
    </source>
</evidence>
<evidence type="ECO:0000259" key="1">
    <source>
        <dbReference type="PROSITE" id="PS50943"/>
    </source>
</evidence>
<feature type="domain" description="HTH cro/C1-type" evidence="1">
    <location>
        <begin position="1"/>
        <end position="44"/>
    </location>
</feature>
<organism evidence="2 3">
    <name type="scientific">Actinomadura yumaensis</name>
    <dbReference type="NCBI Taxonomy" id="111807"/>
    <lineage>
        <taxon>Bacteria</taxon>
        <taxon>Bacillati</taxon>
        <taxon>Actinomycetota</taxon>
        <taxon>Actinomycetes</taxon>
        <taxon>Streptosporangiales</taxon>
        <taxon>Thermomonosporaceae</taxon>
        <taxon>Actinomadura</taxon>
    </lineage>
</organism>
<proteinExistence type="predicted"/>
<protein>
    <submittedName>
        <fullName evidence="2">Helix-turn-helix transcriptional regulator</fullName>
    </submittedName>
</protein>
<keyword evidence="3" id="KW-1185">Reference proteome</keyword>
<dbReference type="Pfam" id="PF19054">
    <property type="entry name" value="DUF5753"/>
    <property type="match status" value="1"/>
</dbReference>
<dbReference type="PROSITE" id="PS50943">
    <property type="entry name" value="HTH_CROC1"/>
    <property type="match status" value="1"/>
</dbReference>
<dbReference type="RefSeq" id="WP_309239628.1">
    <property type="nucleotide sequence ID" value="NZ_JBHSXS010000030.1"/>
</dbReference>
<dbReference type="Gene3D" id="1.10.260.40">
    <property type="entry name" value="lambda repressor-like DNA-binding domains"/>
    <property type="match status" value="1"/>
</dbReference>
<dbReference type="EMBL" id="JBHSXS010000030">
    <property type="protein sequence ID" value="MFC6884740.1"/>
    <property type="molecule type" value="Genomic_DNA"/>
</dbReference>